<dbReference type="GeneID" id="26901606"/>
<dbReference type="EMBL" id="LGTL01000002">
    <property type="protein sequence ID" value="KPA84840.1"/>
    <property type="molecule type" value="Genomic_DNA"/>
</dbReference>
<keyword evidence="2" id="KW-1185">Reference proteome</keyword>
<evidence type="ECO:0000313" key="1">
    <source>
        <dbReference type="EMBL" id="KPA84840.1"/>
    </source>
</evidence>
<gene>
    <name evidence="1" type="ORF">ABB37_01311</name>
</gene>
<evidence type="ECO:0000313" key="2">
    <source>
        <dbReference type="Proteomes" id="UP000037923"/>
    </source>
</evidence>
<dbReference type="Proteomes" id="UP000037923">
    <property type="component" value="Unassembled WGS sequence"/>
</dbReference>
<accession>A0A0M9G8C4</accession>
<dbReference type="AlphaFoldDB" id="A0A0M9G8C4"/>
<proteinExistence type="predicted"/>
<protein>
    <submittedName>
        <fullName evidence="1">Unspecified product</fullName>
    </submittedName>
</protein>
<sequence length="72" mass="7751">MWRVKSSGLIAGFTVTCALYYKLFALTLIDDGEAQNRKYELIEGKLSCAANEAMAAAPAELNAALRKDNAPA</sequence>
<dbReference type="OrthoDB" id="263984at2759"/>
<organism evidence="1 2">
    <name type="scientific">Leptomonas pyrrhocoris</name>
    <name type="common">Firebug parasite</name>
    <dbReference type="NCBI Taxonomy" id="157538"/>
    <lineage>
        <taxon>Eukaryota</taxon>
        <taxon>Discoba</taxon>
        <taxon>Euglenozoa</taxon>
        <taxon>Kinetoplastea</taxon>
        <taxon>Metakinetoplastina</taxon>
        <taxon>Trypanosomatida</taxon>
        <taxon>Trypanosomatidae</taxon>
        <taxon>Leishmaniinae</taxon>
        <taxon>Leptomonas</taxon>
    </lineage>
</organism>
<dbReference type="VEuPathDB" id="TriTrypDB:LpyrH10_02_2850"/>
<reference evidence="1 2" key="1">
    <citation type="submission" date="2015-07" db="EMBL/GenBank/DDBJ databases">
        <title>High-quality genome of monoxenous trypanosomatid Leptomonas pyrrhocoris.</title>
        <authorList>
            <person name="Flegontov P."/>
            <person name="Butenko A."/>
            <person name="Firsov S."/>
            <person name="Vlcek C."/>
            <person name="Logacheva M.D."/>
            <person name="Field M."/>
            <person name="Filatov D."/>
            <person name="Flegontova O."/>
            <person name="Gerasimov E."/>
            <person name="Jackson A.P."/>
            <person name="Kelly S."/>
            <person name="Opperdoes F."/>
            <person name="O'Reilly A."/>
            <person name="Votypka J."/>
            <person name="Yurchenko V."/>
            <person name="Lukes J."/>
        </authorList>
    </citation>
    <scope>NUCLEOTIDE SEQUENCE [LARGE SCALE GENOMIC DNA]</scope>
    <source>
        <strain evidence="1">H10</strain>
    </source>
</reference>
<comment type="caution">
    <text evidence="1">The sequence shown here is derived from an EMBL/GenBank/DDBJ whole genome shotgun (WGS) entry which is preliminary data.</text>
</comment>
<name>A0A0M9G8C4_LEPPY</name>
<dbReference type="RefSeq" id="XP_015663279.1">
    <property type="nucleotide sequence ID" value="XM_015797759.1"/>
</dbReference>